<comment type="caution">
    <text evidence="2">The sequence shown here is derived from an EMBL/GenBank/DDBJ whole genome shotgun (WGS) entry which is preliminary data.</text>
</comment>
<dbReference type="Proteomes" id="UP000273405">
    <property type="component" value="Unassembled WGS sequence"/>
</dbReference>
<accession>A0A3A8MJR1</accession>
<evidence type="ECO:0000313" key="2">
    <source>
        <dbReference type="EMBL" id="RKH32356.1"/>
    </source>
</evidence>
<keyword evidence="3" id="KW-1185">Reference proteome</keyword>
<protein>
    <submittedName>
        <fullName evidence="2">Uncharacterized protein</fullName>
    </submittedName>
</protein>
<sequence>MSRSKDRGPDFVRQFEGVQTLDGLLELAGSPCDTAEVLERMREARADGGSSSDVIPTLFAEEPRFKDPELARRLYQNLLGLWDLVQEGKAVRLEADEGPRPPRPKRERLQPPAPFHPGEPSSEFVEAAWRYLEDDDKARTRLMHAYENRQDGLLGALDAAGLTDEGYGVARHLLFELHAMLELGWPPGLTAADAAALDRDSDAPPAPDTLQAYVTEALFEAEHDEEHPLAPEELAQVRTLVRRGLAALWRARKGR</sequence>
<feature type="region of interest" description="Disordered" evidence="1">
    <location>
        <begin position="93"/>
        <end position="121"/>
    </location>
</feature>
<name>A0A3A8MJR1_9BACT</name>
<gene>
    <name evidence="2" type="ORF">D7X12_37380</name>
</gene>
<dbReference type="AlphaFoldDB" id="A0A3A8MJR1"/>
<proteinExistence type="predicted"/>
<dbReference type="RefSeq" id="WP_120629972.1">
    <property type="nucleotide sequence ID" value="NZ_RAWG01000416.1"/>
</dbReference>
<evidence type="ECO:0000256" key="1">
    <source>
        <dbReference type="SAM" id="MobiDB-lite"/>
    </source>
</evidence>
<organism evidence="2 3">
    <name type="scientific">Corallococcus sicarius</name>
    <dbReference type="NCBI Taxonomy" id="2316726"/>
    <lineage>
        <taxon>Bacteria</taxon>
        <taxon>Pseudomonadati</taxon>
        <taxon>Myxococcota</taxon>
        <taxon>Myxococcia</taxon>
        <taxon>Myxococcales</taxon>
        <taxon>Cystobacterineae</taxon>
        <taxon>Myxococcaceae</taxon>
        <taxon>Corallococcus</taxon>
    </lineage>
</organism>
<reference evidence="3" key="1">
    <citation type="submission" date="2018-09" db="EMBL/GenBank/DDBJ databases">
        <authorList>
            <person name="Livingstone P.G."/>
            <person name="Whitworth D.E."/>
        </authorList>
    </citation>
    <scope>NUCLEOTIDE SEQUENCE [LARGE SCALE GENOMIC DNA]</scope>
    <source>
        <strain evidence="3">CA040B</strain>
    </source>
</reference>
<dbReference type="EMBL" id="RAWG01000416">
    <property type="protein sequence ID" value="RKH32356.1"/>
    <property type="molecule type" value="Genomic_DNA"/>
</dbReference>
<dbReference type="OrthoDB" id="5381026at2"/>
<evidence type="ECO:0000313" key="3">
    <source>
        <dbReference type="Proteomes" id="UP000273405"/>
    </source>
</evidence>